<dbReference type="GO" id="GO:0046872">
    <property type="term" value="F:metal ion binding"/>
    <property type="evidence" value="ECO:0007669"/>
    <property type="project" value="UniProtKB-UniRule"/>
</dbReference>
<comment type="subunit">
    <text evidence="1">Homodimer, forms a heterotetramer with a Cas2 homodimer.</text>
</comment>
<feature type="binding site" evidence="1">
    <location>
        <position position="234"/>
    </location>
    <ligand>
        <name>Mn(2+)</name>
        <dbReference type="ChEBI" id="CHEBI:29035"/>
    </ligand>
</feature>
<dbReference type="InterPro" id="IPR050646">
    <property type="entry name" value="Cas1"/>
</dbReference>
<dbReference type="Gene3D" id="1.20.120.920">
    <property type="entry name" value="CRISPR-associated endonuclease Cas1, C-terminal domain"/>
    <property type="match status" value="1"/>
</dbReference>
<dbReference type="GO" id="GO:0043571">
    <property type="term" value="P:maintenance of CRISPR repeat elements"/>
    <property type="evidence" value="ECO:0007669"/>
    <property type="project" value="UniProtKB-UniRule"/>
</dbReference>
<comment type="similarity">
    <text evidence="1">Belongs to the CRISPR-associated endonuclease Cas1 family.</text>
</comment>
<dbReference type="Gene3D" id="3.100.10.20">
    <property type="entry name" value="CRISPR-associated endonuclease Cas1, N-terminal domain"/>
    <property type="match status" value="1"/>
</dbReference>
<accession>A0A2N6S9P4</accession>
<dbReference type="Proteomes" id="UP000258379">
    <property type="component" value="Unassembled WGS sequence"/>
</dbReference>
<keyword evidence="1 2" id="KW-0255">Endonuclease</keyword>
<keyword evidence="1" id="KW-0540">Nuclease</keyword>
<keyword evidence="1" id="KW-0479">Metal-binding</keyword>
<comment type="caution">
    <text evidence="2">The sequence shown here is derived from an EMBL/GenBank/DDBJ whole genome shotgun (WGS) entry which is preliminary data.</text>
</comment>
<sequence>MIKGCNSMKKKFGAKKAEIPELPRISDRVSFIYVEHAKINRLDSAVTVFDANGTIRVPAAMIGVLLLGPGTEITHRAMELLGDVGASIVWVGEHGVRNYAHGRALSRSSRLLEKQAKLVTNNRSRLSVARKMYQMRFPNENVSSYTMQQLRGREGARVRHVYREMSNQYNVQWNGRDYKIDDFESGTVVNQALSVGNVCLYGLVHSIISALGLAPGLGFVHTGHDLSLVYDIADLYKAELTIPASFEVASQCESEDDIEQLMRLKMRDCFANCNIMSRIVNDIQNLLEIPIDEQITVDVIHLWDDKELLVDSGINYSEVN</sequence>
<dbReference type="Pfam" id="PF01867">
    <property type="entry name" value="Cas_Cas1"/>
    <property type="match status" value="2"/>
</dbReference>
<dbReference type="PANTHER" id="PTHR34353:SF3">
    <property type="entry name" value="CRISPR-ASSOCIATED ENDONUCLEASE CAS1"/>
    <property type="match status" value="1"/>
</dbReference>
<dbReference type="GO" id="GO:0051607">
    <property type="term" value="P:defense response to virus"/>
    <property type="evidence" value="ECO:0007669"/>
    <property type="project" value="UniProtKB-UniRule"/>
</dbReference>
<dbReference type="GO" id="GO:0003677">
    <property type="term" value="F:DNA binding"/>
    <property type="evidence" value="ECO:0007669"/>
    <property type="project" value="UniProtKB-KW"/>
</dbReference>
<dbReference type="AlphaFoldDB" id="A0A2N6S9P4"/>
<keyword evidence="1" id="KW-0464">Manganese</keyword>
<keyword evidence="1" id="KW-0051">Antiviral defense</keyword>
<evidence type="ECO:0000313" key="3">
    <source>
        <dbReference type="Proteomes" id="UP000258379"/>
    </source>
</evidence>
<dbReference type="NCBIfam" id="TIGR03638">
    <property type="entry name" value="cas1_ECOLI"/>
    <property type="match status" value="1"/>
</dbReference>
<feature type="binding site" evidence="1">
    <location>
        <position position="154"/>
    </location>
    <ligand>
        <name>Mn(2+)</name>
        <dbReference type="ChEBI" id="CHEBI:29035"/>
    </ligand>
</feature>
<feature type="binding site" evidence="1">
    <location>
        <position position="221"/>
    </location>
    <ligand>
        <name>Mn(2+)</name>
        <dbReference type="ChEBI" id="CHEBI:29035"/>
    </ligand>
</feature>
<gene>
    <name evidence="1" type="primary">cas1</name>
    <name evidence="2" type="ORF">CG405_05675</name>
</gene>
<dbReference type="GO" id="GO:0016787">
    <property type="term" value="F:hydrolase activity"/>
    <property type="evidence" value="ECO:0007669"/>
    <property type="project" value="UniProtKB-KW"/>
</dbReference>
<dbReference type="PANTHER" id="PTHR34353">
    <property type="entry name" value="CRISPR-ASSOCIATED ENDONUCLEASE CAS1 1"/>
    <property type="match status" value="1"/>
</dbReference>
<dbReference type="EMBL" id="NNRU01000004">
    <property type="protein sequence ID" value="RFT28503.1"/>
    <property type="molecule type" value="Genomic_DNA"/>
</dbReference>
<dbReference type="CDD" id="cd09719">
    <property type="entry name" value="Cas1_I-E"/>
    <property type="match status" value="1"/>
</dbReference>
<dbReference type="InterPro" id="IPR042211">
    <property type="entry name" value="CRISPR-assoc_Cas1_N"/>
</dbReference>
<dbReference type="NCBIfam" id="TIGR00287">
    <property type="entry name" value="cas1"/>
    <property type="match status" value="1"/>
</dbReference>
<protein>
    <recommendedName>
        <fullName evidence="1">CRISPR-associated endonuclease Cas1</fullName>
        <ecNumber evidence="1">3.1.-.-</ecNumber>
    </recommendedName>
</protein>
<comment type="function">
    <text evidence="1">CRISPR (clustered regularly interspaced short palindromic repeat), is an adaptive immune system that provides protection against mobile genetic elements (viruses, transposable elements and conjugative plasmids). CRISPR clusters contain spacers, sequences complementary to antecedent mobile elements, and target invading nucleic acids. CRISPR clusters are transcribed and processed into CRISPR RNA (crRNA). Acts as a dsDNA endonuclease. Involved in the integration of spacer DNA into the CRISPR cassette.</text>
</comment>
<organism evidence="2 3">
    <name type="scientific">Gardnerella vaginalis</name>
    <dbReference type="NCBI Taxonomy" id="2702"/>
    <lineage>
        <taxon>Bacteria</taxon>
        <taxon>Bacillati</taxon>
        <taxon>Actinomycetota</taxon>
        <taxon>Actinomycetes</taxon>
        <taxon>Bifidobacteriales</taxon>
        <taxon>Bifidobacteriaceae</taxon>
        <taxon>Gardnerella</taxon>
    </lineage>
</organism>
<dbReference type="InterPro" id="IPR002729">
    <property type="entry name" value="CRISPR-assoc_Cas1"/>
</dbReference>
<dbReference type="GO" id="GO:0004520">
    <property type="term" value="F:DNA endonuclease activity"/>
    <property type="evidence" value="ECO:0007669"/>
    <property type="project" value="InterPro"/>
</dbReference>
<dbReference type="HAMAP" id="MF_01470">
    <property type="entry name" value="Cas1"/>
    <property type="match status" value="1"/>
</dbReference>
<name>A0A2N6S9P4_GARVA</name>
<keyword evidence="1" id="KW-0460">Magnesium</keyword>
<evidence type="ECO:0000256" key="1">
    <source>
        <dbReference type="HAMAP-Rule" id="MF_01470"/>
    </source>
</evidence>
<keyword evidence="1" id="KW-0378">Hydrolase</keyword>
<dbReference type="InterPro" id="IPR033641">
    <property type="entry name" value="Cas1_I-E"/>
</dbReference>
<dbReference type="InterPro" id="IPR042206">
    <property type="entry name" value="CRISPR-assoc_Cas1_C"/>
</dbReference>
<dbReference type="EC" id="3.1.-.-" evidence="1"/>
<evidence type="ECO:0000313" key="2">
    <source>
        <dbReference type="EMBL" id="RFT28503.1"/>
    </source>
</evidence>
<comment type="cofactor">
    <cofactor evidence="1">
        <name>Mg(2+)</name>
        <dbReference type="ChEBI" id="CHEBI:18420"/>
    </cofactor>
    <cofactor evidence="1">
        <name>Mn(2+)</name>
        <dbReference type="ChEBI" id="CHEBI:29035"/>
    </cofactor>
</comment>
<dbReference type="InterPro" id="IPR019851">
    <property type="entry name" value="CRISPR-assoc_Cas1_ECOLI"/>
</dbReference>
<proteinExistence type="inferred from homology"/>
<keyword evidence="1" id="KW-0238">DNA-binding</keyword>
<reference evidence="2 3" key="1">
    <citation type="submission" date="2017-07" db="EMBL/GenBank/DDBJ databases">
        <title>A comparative genomics approach to explaining the enigmatic role of Gardnerella vaginalis in the vaginal microbiome.</title>
        <authorList>
            <person name="Vancuren S.J."/>
            <person name="Hill J.E."/>
        </authorList>
    </citation>
    <scope>NUCLEOTIDE SEQUENCE [LARGE SCALE GENOMIC DNA]</scope>
    <source>
        <strain evidence="2 3">WP023</strain>
    </source>
</reference>